<evidence type="ECO:0000256" key="5">
    <source>
        <dbReference type="ARBA" id="ARBA00023242"/>
    </source>
</evidence>
<accession>A0AAD9T0R4</accession>
<dbReference type="InterPro" id="IPR052094">
    <property type="entry name" value="Pre-mRNA-splicing_ERAD"/>
</dbReference>
<dbReference type="InterPro" id="IPR036869">
    <property type="entry name" value="J_dom_sf"/>
</dbReference>
<dbReference type="SMART" id="SM00271">
    <property type="entry name" value="DnaJ"/>
    <property type="match status" value="1"/>
</dbReference>
<keyword evidence="4" id="KW-0143">Chaperone</keyword>
<dbReference type="PANTHER" id="PTHR44313:SF1">
    <property type="entry name" value="DNAJ HOMOLOG SUBFAMILY C MEMBER 17"/>
    <property type="match status" value="1"/>
</dbReference>
<dbReference type="SUPFAM" id="SSF46565">
    <property type="entry name" value="Chaperone J-domain"/>
    <property type="match status" value="1"/>
</dbReference>
<dbReference type="Gene3D" id="1.10.287.110">
    <property type="entry name" value="DnaJ domain"/>
    <property type="match status" value="1"/>
</dbReference>
<proteinExistence type="predicted"/>
<dbReference type="Pfam" id="PF00226">
    <property type="entry name" value="DnaJ"/>
    <property type="match status" value="1"/>
</dbReference>
<feature type="region of interest" description="Disordered" evidence="6">
    <location>
        <begin position="141"/>
        <end position="238"/>
    </location>
</feature>
<evidence type="ECO:0000313" key="9">
    <source>
        <dbReference type="Proteomes" id="UP001285354"/>
    </source>
</evidence>
<gene>
    <name evidence="8" type="ORF">QTJ16_003227</name>
</gene>
<keyword evidence="5" id="KW-0539">Nucleus</keyword>
<evidence type="ECO:0000256" key="1">
    <source>
        <dbReference type="ARBA" id="ARBA00004123"/>
    </source>
</evidence>
<evidence type="ECO:0000256" key="2">
    <source>
        <dbReference type="ARBA" id="ARBA00004496"/>
    </source>
</evidence>
<feature type="domain" description="J" evidence="7">
    <location>
        <begin position="15"/>
        <end position="80"/>
    </location>
</feature>
<reference evidence="8" key="1">
    <citation type="submission" date="2023-06" db="EMBL/GenBank/DDBJ databases">
        <title>Draft genome of Marssonina rosae.</title>
        <authorList>
            <person name="Cheng Q."/>
        </authorList>
    </citation>
    <scope>NUCLEOTIDE SEQUENCE</scope>
    <source>
        <strain evidence="8">R4</strain>
    </source>
</reference>
<keyword evidence="9" id="KW-1185">Reference proteome</keyword>
<dbReference type="CDD" id="cd06257">
    <property type="entry name" value="DnaJ"/>
    <property type="match status" value="1"/>
</dbReference>
<comment type="caution">
    <text evidence="8">The sequence shown here is derived from an EMBL/GenBank/DDBJ whole genome shotgun (WGS) entry which is preliminary data.</text>
</comment>
<feature type="region of interest" description="Disordered" evidence="6">
    <location>
        <begin position="94"/>
        <end position="124"/>
    </location>
</feature>
<feature type="compositionally biased region" description="Basic and acidic residues" evidence="6">
    <location>
        <begin position="94"/>
        <end position="111"/>
    </location>
</feature>
<dbReference type="PANTHER" id="PTHR44313">
    <property type="entry name" value="DNAJ HOMOLOG SUBFAMILY C MEMBER 17"/>
    <property type="match status" value="1"/>
</dbReference>
<dbReference type="GO" id="GO:0005681">
    <property type="term" value="C:spliceosomal complex"/>
    <property type="evidence" value="ECO:0007669"/>
    <property type="project" value="TreeGrafter"/>
</dbReference>
<dbReference type="InterPro" id="IPR001623">
    <property type="entry name" value="DnaJ_domain"/>
</dbReference>
<organism evidence="8 9">
    <name type="scientific">Diplocarpon rosae</name>
    <dbReference type="NCBI Taxonomy" id="946125"/>
    <lineage>
        <taxon>Eukaryota</taxon>
        <taxon>Fungi</taxon>
        <taxon>Dikarya</taxon>
        <taxon>Ascomycota</taxon>
        <taxon>Pezizomycotina</taxon>
        <taxon>Leotiomycetes</taxon>
        <taxon>Helotiales</taxon>
        <taxon>Drepanopezizaceae</taxon>
        <taxon>Diplocarpon</taxon>
    </lineage>
</organism>
<evidence type="ECO:0000256" key="4">
    <source>
        <dbReference type="ARBA" id="ARBA00023186"/>
    </source>
</evidence>
<name>A0AAD9T0R4_9HELO</name>
<dbReference type="EMBL" id="JAUBYV010000004">
    <property type="protein sequence ID" value="KAK2627261.1"/>
    <property type="molecule type" value="Genomic_DNA"/>
</dbReference>
<evidence type="ECO:0000256" key="6">
    <source>
        <dbReference type="SAM" id="MobiDB-lite"/>
    </source>
</evidence>
<evidence type="ECO:0000256" key="3">
    <source>
        <dbReference type="ARBA" id="ARBA00022490"/>
    </source>
</evidence>
<evidence type="ECO:0000259" key="7">
    <source>
        <dbReference type="PROSITE" id="PS50076"/>
    </source>
</evidence>
<feature type="compositionally biased region" description="Low complexity" evidence="6">
    <location>
        <begin position="144"/>
        <end position="164"/>
    </location>
</feature>
<feature type="compositionally biased region" description="Basic and acidic residues" evidence="6">
    <location>
        <begin position="191"/>
        <end position="203"/>
    </location>
</feature>
<dbReference type="Proteomes" id="UP001285354">
    <property type="component" value="Unassembled WGS sequence"/>
</dbReference>
<dbReference type="GO" id="GO:0000390">
    <property type="term" value="P:spliceosomal complex disassembly"/>
    <property type="evidence" value="ECO:0007669"/>
    <property type="project" value="TreeGrafter"/>
</dbReference>
<dbReference type="AlphaFoldDB" id="A0AAD9T0R4"/>
<dbReference type="PROSITE" id="PS50076">
    <property type="entry name" value="DNAJ_2"/>
    <property type="match status" value="1"/>
</dbReference>
<feature type="compositionally biased region" description="Low complexity" evidence="6">
    <location>
        <begin position="258"/>
        <end position="268"/>
    </location>
</feature>
<dbReference type="GO" id="GO:0005737">
    <property type="term" value="C:cytoplasm"/>
    <property type="evidence" value="ECO:0007669"/>
    <property type="project" value="UniProtKB-SubCell"/>
</dbReference>
<comment type="subcellular location">
    <subcellularLocation>
        <location evidence="2">Cytoplasm</location>
    </subcellularLocation>
    <subcellularLocation>
        <location evidence="1">Nucleus</location>
    </subcellularLocation>
</comment>
<feature type="region of interest" description="Disordered" evidence="6">
    <location>
        <begin position="253"/>
        <end position="277"/>
    </location>
</feature>
<evidence type="ECO:0000313" key="8">
    <source>
        <dbReference type="EMBL" id="KAK2627261.1"/>
    </source>
</evidence>
<feature type="compositionally biased region" description="Basic residues" evidence="6">
    <location>
        <begin position="204"/>
        <end position="214"/>
    </location>
</feature>
<keyword evidence="3" id="KW-0963">Cytoplasm</keyword>
<protein>
    <recommendedName>
        <fullName evidence="7">J domain-containing protein</fullName>
    </recommendedName>
</protein>
<sequence length="302" mass="33808">MANNDLLKWTTSDVDFYALLGVTFEACSESELRRAYRKTALKYHPDKVGKEFDPEKYELFQAANDVLSDPGLKSKYDNHRNAKLQRQRANELFEGKRRQMKEDLEARERDGGQSAGLKRAREEGGMDVEIRKLAEEGRKRRAARASMMAENFQAEAASSPAPAATPQIPEPAPQGTATTSQAPAEEDEVERLERRIREAEAAKAKRKADRKARKSGVFVPTDSPAGADGVPKMADRETATPIRRLDIFRGLKADEKSSSASPKFSFSPTIPTPKRNDFAATMARLKAAEMQRMEDDTRRQES</sequence>